<dbReference type="PROSITE" id="PS00108">
    <property type="entry name" value="PROTEIN_KINASE_ST"/>
    <property type="match status" value="1"/>
</dbReference>
<dbReference type="SUPFAM" id="SSF56112">
    <property type="entry name" value="Protein kinase-like (PK-like)"/>
    <property type="match status" value="1"/>
</dbReference>
<keyword evidence="3" id="KW-1185">Reference proteome</keyword>
<organism evidence="2 3">
    <name type="scientific">Tritrichomonas musculus</name>
    <dbReference type="NCBI Taxonomy" id="1915356"/>
    <lineage>
        <taxon>Eukaryota</taxon>
        <taxon>Metamonada</taxon>
        <taxon>Parabasalia</taxon>
        <taxon>Tritrichomonadida</taxon>
        <taxon>Tritrichomonadidae</taxon>
        <taxon>Tritrichomonas</taxon>
    </lineage>
</organism>
<dbReference type="Pfam" id="PF07714">
    <property type="entry name" value="PK_Tyr_Ser-Thr"/>
    <property type="match status" value="1"/>
</dbReference>
<dbReference type="InterPro" id="IPR001245">
    <property type="entry name" value="Ser-Thr/Tyr_kinase_cat_dom"/>
</dbReference>
<accession>A0ABR2GSP8</accession>
<dbReference type="InterPro" id="IPR011009">
    <property type="entry name" value="Kinase-like_dom_sf"/>
</dbReference>
<protein>
    <recommendedName>
        <fullName evidence="1">Protein kinase domain-containing protein</fullName>
    </recommendedName>
</protein>
<dbReference type="InterPro" id="IPR000719">
    <property type="entry name" value="Prot_kinase_dom"/>
</dbReference>
<evidence type="ECO:0000313" key="3">
    <source>
        <dbReference type="Proteomes" id="UP001470230"/>
    </source>
</evidence>
<name>A0ABR2GSP8_9EUKA</name>
<feature type="domain" description="Protein kinase" evidence="1">
    <location>
        <begin position="239"/>
        <end position="495"/>
    </location>
</feature>
<dbReference type="SMART" id="SM00671">
    <property type="entry name" value="SEL1"/>
    <property type="match status" value="32"/>
</dbReference>
<dbReference type="InterPro" id="IPR052945">
    <property type="entry name" value="Mitotic_Regulator"/>
</dbReference>
<dbReference type="InterPro" id="IPR006597">
    <property type="entry name" value="Sel1-like"/>
</dbReference>
<dbReference type="Gene3D" id="1.10.510.10">
    <property type="entry name" value="Transferase(Phosphotransferase) domain 1"/>
    <property type="match status" value="1"/>
</dbReference>
<dbReference type="PANTHER" id="PTHR43628:SF1">
    <property type="entry name" value="CHITIN SYNTHASE REGULATORY FACTOR 2-RELATED"/>
    <property type="match status" value="1"/>
</dbReference>
<dbReference type="InterPro" id="IPR011990">
    <property type="entry name" value="TPR-like_helical_dom_sf"/>
</dbReference>
<dbReference type="SUPFAM" id="SSF81901">
    <property type="entry name" value="HCP-like"/>
    <property type="match status" value="7"/>
</dbReference>
<dbReference type="Proteomes" id="UP001470230">
    <property type="component" value="Unassembled WGS sequence"/>
</dbReference>
<gene>
    <name evidence="2" type="ORF">M9Y10_036966</name>
</gene>
<reference evidence="2 3" key="1">
    <citation type="submission" date="2024-04" db="EMBL/GenBank/DDBJ databases">
        <title>Tritrichomonas musculus Genome.</title>
        <authorList>
            <person name="Alves-Ferreira E."/>
            <person name="Grigg M."/>
            <person name="Lorenzi H."/>
            <person name="Galac M."/>
        </authorList>
    </citation>
    <scope>NUCLEOTIDE SEQUENCE [LARGE SCALE GENOMIC DNA]</scope>
    <source>
        <strain evidence="2 3">EAF2021</strain>
    </source>
</reference>
<dbReference type="PANTHER" id="PTHR43628">
    <property type="entry name" value="ACTIVATOR OF C KINASE PROTEIN 1-RELATED"/>
    <property type="match status" value="1"/>
</dbReference>
<proteinExistence type="predicted"/>
<dbReference type="Pfam" id="PF08238">
    <property type="entry name" value="Sel1"/>
    <property type="match status" value="30"/>
</dbReference>
<dbReference type="EMBL" id="JAPFFF010000062">
    <property type="protein sequence ID" value="KAK8836935.1"/>
    <property type="molecule type" value="Genomic_DNA"/>
</dbReference>
<dbReference type="InterPro" id="IPR019734">
    <property type="entry name" value="TPR_rpt"/>
</dbReference>
<dbReference type="CDD" id="cd00180">
    <property type="entry name" value="PKc"/>
    <property type="match status" value="1"/>
</dbReference>
<dbReference type="PROSITE" id="PS50011">
    <property type="entry name" value="PROTEIN_KINASE_DOM"/>
    <property type="match status" value="1"/>
</dbReference>
<evidence type="ECO:0000259" key="1">
    <source>
        <dbReference type="PROSITE" id="PS50011"/>
    </source>
</evidence>
<comment type="caution">
    <text evidence="2">The sequence shown here is derived from an EMBL/GenBank/DDBJ whole genome shotgun (WGS) entry which is preliminary data.</text>
</comment>
<evidence type="ECO:0000313" key="2">
    <source>
        <dbReference type="EMBL" id="KAK8836935.1"/>
    </source>
</evidence>
<sequence length="1962" mass="229874">MKPIQFHDITKECHKLMSGINDSNMQNLYANISFKYYSCDLNNSFKSDLQNYLNNFKFIAYEYSNIPASIPFFGAQKNNNNSQNIIDIILCVENECIIIKQIEISLITQILTETKASLINTNIKTCDNKFVFEEIRNFTRNYQNYRDKNDFFNYTINPIAGYMIRRYYYPSSFFKDPSFFTFDKSIENSKEDETQRQLFDIIQTKGKDKIKEKLQLFQKNIKNCSENRYQKYTFENDDFHELRMIHSSTQFSMSLVIHLKSFHLFICKKISPDNLSEYEHEINFCRNYSHRSLTRFYGFIKKNNKILGFIYEFMSNGSIENYYNSNADQINDLYSFLSALRIFDGIRYLHSNHLIHRDIKPSNILVDHDFLPYLSDFEFVRTIEKEEGTDFTYDFSSKLYASPEQYYSKNISFSTDVYSFGAVLYFLFEKEHLSLSKLSNEKIYELIKEEKIPEMSNVSSIIQFLYLSCVKYESEDRIDLNSIEEELVNEINSFYYIEKFLKNDKINNKATKLVQYLNEIILFQPQNLETLMTTNFNTTIFVLFSFLEDHSQTLANLGYIYYKGKMVHRDYLKAKEYFELSAKFNNSEAYMLLGDIYLNGEGVEEDIEKAVKYYESSAQLMNSKAFNTLGFLYLKGQKVPKDYTKAFNYFKSAAKLDNVYGYLNLGLLYASGLGVVKDINEAEKYFEKIIQFNDPSALVNLGYEYYIGEYIEKDIKKAIKYYELAAQQNDEVGLFNLGNLYQNGNYVQKDILKAKEYFESSAQKNFPPALFSLGNLYLQGQIIEKDYDIALHYFELAAQYDYSLALYALGNMYLFGQGVQKDVNKALKYYERSGEHNDSDSLLMLGNLYYNGDIIQQDISKAILYYEKAAKLNNDEALNMLGLIYDAEGINKDSKKAFEYFERSAKMNNHRAQLNLASKYLNGNGVAKNYTKAKMYFELAAQENDPLSLYNLGLIYLDGLNVEKDLEKAKHYFELAAQQNHPYVLFLLGNTYLSEKEIPYNIPLAIKYFILSAQQNNSDACLALGNIFSQGQFVNKDIQKAKQYFEKAAQLNHPDAYRRIGLMYFINQDYFKARYYFELAARNNNNSDALFSLGGLYAYGLGVQKDMSKSIEYFEQSAKLHNLNALVILGQHYHSLKNYEKAKDFYEEAASYKNPFAFLCLGNMYFYGEGVSKNYSKAGECFEQFDELIKLNNDPSNFNIYNFTQIDFNNFLSLNLFRESQKRKESFESFIQGNGTEFLMTLGDKYLNDESIAKAKECYEIAANQNNSNAYIRLGLFYFFGKGVERDINKAKENLEIASKLNNPIAFYYLGCLYYIEQNYTKAIECFKVSAESNDSLSIYFLGWIYENGNGVDINFSKAKEYYERAANLNNSLAIFKLGFLYDKGFGVKQNFSRAKEYYEKAASRYNIDAIYNLGVLYFCGKGVQKDFYKAKELFELTIKYGYPEGYNSLGIMYLYGIAVVKDIPKARYYFEIFSKFNSNGSYNLGMLYLFNLEKPDYLKAIEYFKIASEDNNSYALLLIAIIYISGIGVKQDYQQANHYLKRSAELGNSFAYFLLGLSYLNGYGVEKNFKEAKYYFEVSAEKENPIALYTLGYIYNCSEYTNVDIQKAIKYFQRCIDVFDEHYFVKNDIFLTSNNIEILKHFSYNNLALIYLTNLFDTNKAENYIKIPAFAGFPFSQNSLGLMYQFHFKNDENAIRMYEKASKHKFALAEYNLGFLEEKENKIDNALVHYENASKYEDEKLIFKNNVFEDRKLKISTTFIICLTNLKLAKFYFSKSNYTESKKYFIKSFSKFNISETYRFKFKYDKNNIDESFSYISNFILNFPLFDFKNQPELNLNLKSKLESNEEEEKKNFEYYVFNEKLEIKQREISTYYFKDENKFVFNDPGDLFDFAIENDEIKNVFFNELIKTIQIMMDILYTPPYYILFGRINITKSTFDQNKSTNSFVKDISKLFYEGFGEEI</sequence>
<dbReference type="Gene3D" id="1.25.40.10">
    <property type="entry name" value="Tetratricopeptide repeat domain"/>
    <property type="match status" value="6"/>
</dbReference>
<dbReference type="SMART" id="SM00220">
    <property type="entry name" value="S_TKc"/>
    <property type="match status" value="1"/>
</dbReference>
<dbReference type="SMART" id="SM00028">
    <property type="entry name" value="TPR"/>
    <property type="match status" value="13"/>
</dbReference>
<dbReference type="InterPro" id="IPR008271">
    <property type="entry name" value="Ser/Thr_kinase_AS"/>
</dbReference>